<geneLocation type="plasmid" evidence="1">
    <name>pLPU83b</name>
</geneLocation>
<organism evidence="1 2">
    <name type="scientific">Rhizobium favelukesii</name>
    <dbReference type="NCBI Taxonomy" id="348824"/>
    <lineage>
        <taxon>Bacteria</taxon>
        <taxon>Pseudomonadati</taxon>
        <taxon>Pseudomonadota</taxon>
        <taxon>Alphaproteobacteria</taxon>
        <taxon>Hyphomicrobiales</taxon>
        <taxon>Rhizobiaceae</taxon>
        <taxon>Rhizobium/Agrobacterium group</taxon>
        <taxon>Rhizobium</taxon>
    </lineage>
</organism>
<dbReference type="EMBL" id="CBYB010000038">
    <property type="protein sequence ID" value="CDM60382.1"/>
    <property type="molecule type" value="Genomic_DNA"/>
</dbReference>
<evidence type="ECO:0000313" key="2">
    <source>
        <dbReference type="Proteomes" id="UP000019443"/>
    </source>
</evidence>
<sequence>MIEASIETTNDPSSPAMKHVMEDATNPNRQEALRAAFTDLEQCGEKPFEHNIRTARPGEEITGQVLGHDNRVASIVTDDRIVAVDRADLPKRLPDDHDITFTARSDFSAWGASSRPPWRGNVRSSLIPRRAPRANGRRSKIRAFVEHVLAQQKSRMGLFVRTIGIARARTKIGMANLAYNLTRFVWHQGRTASP</sequence>
<dbReference type="Proteomes" id="UP000019443">
    <property type="component" value="Unassembled WGS sequence"/>
</dbReference>
<comment type="caution">
    <text evidence="1">The sequence shown here is derived from an EMBL/GenBank/DDBJ whole genome shotgun (WGS) entry which is preliminary data.</text>
</comment>
<accession>W6RGP5</accession>
<keyword evidence="2" id="KW-1185">Reference proteome</keyword>
<protein>
    <submittedName>
        <fullName evidence="1">Cell filamentation protein</fullName>
    </submittedName>
</protein>
<dbReference type="AlphaFoldDB" id="W6RGP5"/>
<evidence type="ECO:0000313" key="1">
    <source>
        <dbReference type="EMBL" id="CDM60382.1"/>
    </source>
</evidence>
<reference evidence="1" key="1">
    <citation type="submission" date="2013-11" db="EMBL/GenBank/DDBJ databases">
        <title>Draft genome sequence of the broad-host-range Rhizobium sp. LPU83 strain, a member of the low-genetic diversity Oregon-like Rhizobium sp. group.</title>
        <authorList>
            <person name="Wibberg D."/>
            <person name="Puehler A."/>
            <person name="Schlueter A."/>
        </authorList>
    </citation>
    <scope>NUCLEOTIDE SEQUENCE [LARGE SCALE GENOMIC DNA]</scope>
    <source>
        <strain evidence="1">LPU83</strain>
        <plasmid evidence="1">pLPU83b</plasmid>
    </source>
</reference>
<gene>
    <name evidence="1" type="ORF">LPU83_pLPU83b_0397</name>
</gene>
<proteinExistence type="predicted"/>
<name>W6RGP5_9HYPH</name>
<keyword evidence="1" id="KW-0614">Plasmid</keyword>